<dbReference type="AlphaFoldDB" id="A0A238FMR3"/>
<protein>
    <submittedName>
        <fullName evidence="3">BQ2448_6521 protein</fullName>
    </submittedName>
</protein>
<feature type="region of interest" description="Disordered" evidence="1">
    <location>
        <begin position="32"/>
        <end position="51"/>
    </location>
</feature>
<dbReference type="OrthoDB" id="10528656at2759"/>
<feature type="signal peptide" evidence="2">
    <location>
        <begin position="1"/>
        <end position="21"/>
    </location>
</feature>
<reference evidence="4" key="1">
    <citation type="submission" date="2016-09" db="EMBL/GenBank/DDBJ databases">
        <authorList>
            <person name="Jeantristanb JTB J.-T."/>
            <person name="Ricardo R."/>
        </authorList>
    </citation>
    <scope>NUCLEOTIDE SEQUENCE [LARGE SCALE GENOMIC DNA]</scope>
</reference>
<evidence type="ECO:0000256" key="2">
    <source>
        <dbReference type="SAM" id="SignalP"/>
    </source>
</evidence>
<name>A0A238FMR3_9BASI</name>
<feature type="chain" id="PRO_5013054011" evidence="2">
    <location>
        <begin position="22"/>
        <end position="119"/>
    </location>
</feature>
<evidence type="ECO:0000256" key="1">
    <source>
        <dbReference type="SAM" id="MobiDB-lite"/>
    </source>
</evidence>
<accession>A0A238FMR3</accession>
<keyword evidence="4" id="KW-1185">Reference proteome</keyword>
<sequence>MRSSIALCLTALLFSTALVFAAPVPLPRAGSADPVYADSKQTNDGTEVVTAKSTGVKADSSRLLKGWKLASKVAPKEMNRDSWTGGTTYSGMKKLRRRRFSSSSSFPSNCQFRTGDLRF</sequence>
<keyword evidence="2" id="KW-0732">Signal</keyword>
<gene>
    <name evidence="3" type="ORF">BQ2448_6521</name>
</gene>
<proteinExistence type="predicted"/>
<dbReference type="Proteomes" id="UP000198372">
    <property type="component" value="Unassembled WGS sequence"/>
</dbReference>
<organism evidence="3 4">
    <name type="scientific">Microbotryum intermedium</name>
    <dbReference type="NCBI Taxonomy" id="269621"/>
    <lineage>
        <taxon>Eukaryota</taxon>
        <taxon>Fungi</taxon>
        <taxon>Dikarya</taxon>
        <taxon>Basidiomycota</taxon>
        <taxon>Pucciniomycotina</taxon>
        <taxon>Microbotryomycetes</taxon>
        <taxon>Microbotryales</taxon>
        <taxon>Microbotryaceae</taxon>
        <taxon>Microbotryum</taxon>
    </lineage>
</organism>
<evidence type="ECO:0000313" key="4">
    <source>
        <dbReference type="Proteomes" id="UP000198372"/>
    </source>
</evidence>
<dbReference type="EMBL" id="FMSP01000020">
    <property type="protein sequence ID" value="SCV74089.1"/>
    <property type="molecule type" value="Genomic_DNA"/>
</dbReference>
<evidence type="ECO:0000313" key="3">
    <source>
        <dbReference type="EMBL" id="SCV74089.1"/>
    </source>
</evidence>